<evidence type="ECO:0000313" key="1">
    <source>
        <dbReference type="EMBL" id="KAJ6959178.1"/>
    </source>
</evidence>
<sequence>MKHLVPLQVHQLLRCSDQRKTQMEFPK</sequence>
<protein>
    <submittedName>
        <fullName evidence="1">Uncharacterized protein</fullName>
    </submittedName>
</protein>
<organism evidence="1 2">
    <name type="scientific">Populus alba x Populus x berolinensis</name>
    <dbReference type="NCBI Taxonomy" id="444605"/>
    <lineage>
        <taxon>Eukaryota</taxon>
        <taxon>Viridiplantae</taxon>
        <taxon>Streptophyta</taxon>
        <taxon>Embryophyta</taxon>
        <taxon>Tracheophyta</taxon>
        <taxon>Spermatophyta</taxon>
        <taxon>Magnoliopsida</taxon>
        <taxon>eudicotyledons</taxon>
        <taxon>Gunneridae</taxon>
        <taxon>Pentapetalae</taxon>
        <taxon>rosids</taxon>
        <taxon>fabids</taxon>
        <taxon>Malpighiales</taxon>
        <taxon>Salicaceae</taxon>
        <taxon>Saliceae</taxon>
        <taxon>Populus</taxon>
    </lineage>
</organism>
<dbReference type="EMBL" id="JAQIZT010000017">
    <property type="protein sequence ID" value="KAJ6959178.1"/>
    <property type="molecule type" value="Genomic_DNA"/>
</dbReference>
<dbReference type="AlphaFoldDB" id="A0AAD6LG36"/>
<name>A0AAD6LG36_9ROSI</name>
<keyword evidence="2" id="KW-1185">Reference proteome</keyword>
<comment type="caution">
    <text evidence="1">The sequence shown here is derived from an EMBL/GenBank/DDBJ whole genome shotgun (WGS) entry which is preliminary data.</text>
</comment>
<reference evidence="1" key="1">
    <citation type="journal article" date="2023" name="Mol. Ecol. Resour.">
        <title>Chromosome-level genome assembly of a triploid poplar Populus alba 'Berolinensis'.</title>
        <authorList>
            <person name="Chen S."/>
            <person name="Yu Y."/>
            <person name="Wang X."/>
            <person name="Wang S."/>
            <person name="Zhang T."/>
            <person name="Zhou Y."/>
            <person name="He R."/>
            <person name="Meng N."/>
            <person name="Wang Y."/>
            <person name="Liu W."/>
            <person name="Liu Z."/>
            <person name="Liu J."/>
            <person name="Guo Q."/>
            <person name="Huang H."/>
            <person name="Sederoff R.R."/>
            <person name="Wang G."/>
            <person name="Qu G."/>
            <person name="Chen S."/>
        </authorList>
    </citation>
    <scope>NUCLEOTIDE SEQUENCE</scope>
    <source>
        <strain evidence="1">SC-2020</strain>
    </source>
</reference>
<accession>A0AAD6LG36</accession>
<evidence type="ECO:0000313" key="2">
    <source>
        <dbReference type="Proteomes" id="UP001164929"/>
    </source>
</evidence>
<dbReference type="Proteomes" id="UP001164929">
    <property type="component" value="Chromosome 17"/>
</dbReference>
<gene>
    <name evidence="1" type="ORF">NC653_037473</name>
</gene>
<proteinExistence type="predicted"/>